<dbReference type="GO" id="GO:0005524">
    <property type="term" value="F:ATP binding"/>
    <property type="evidence" value="ECO:0007669"/>
    <property type="project" value="UniProtKB-KW"/>
</dbReference>
<organism evidence="4 5">
    <name type="scientific">Orbilia ellipsospora</name>
    <dbReference type="NCBI Taxonomy" id="2528407"/>
    <lineage>
        <taxon>Eukaryota</taxon>
        <taxon>Fungi</taxon>
        <taxon>Dikarya</taxon>
        <taxon>Ascomycota</taxon>
        <taxon>Pezizomycotina</taxon>
        <taxon>Orbiliomycetes</taxon>
        <taxon>Orbiliales</taxon>
        <taxon>Orbiliaceae</taxon>
        <taxon>Orbilia</taxon>
    </lineage>
</organism>
<dbReference type="GO" id="GO:0034605">
    <property type="term" value="P:cellular response to heat"/>
    <property type="evidence" value="ECO:0007669"/>
    <property type="project" value="TreeGrafter"/>
</dbReference>
<dbReference type="SMART" id="SM00382">
    <property type="entry name" value="AAA"/>
    <property type="match status" value="1"/>
</dbReference>
<dbReference type="SUPFAM" id="SSF52540">
    <property type="entry name" value="P-loop containing nucleoside triphosphate hydrolases"/>
    <property type="match status" value="1"/>
</dbReference>
<reference evidence="4 5" key="1">
    <citation type="submission" date="2019-10" db="EMBL/GenBank/DDBJ databases">
        <authorList>
            <person name="Palmer J.M."/>
        </authorList>
    </citation>
    <scope>NUCLEOTIDE SEQUENCE [LARGE SCALE GENOMIC DNA]</scope>
    <source>
        <strain evidence="4 5">TWF694</strain>
    </source>
</reference>
<dbReference type="PRINTS" id="PR00300">
    <property type="entry name" value="CLPPROTEASEA"/>
</dbReference>
<evidence type="ECO:0000256" key="2">
    <source>
        <dbReference type="ARBA" id="ARBA00022840"/>
    </source>
</evidence>
<dbReference type="GO" id="GO:0005737">
    <property type="term" value="C:cytoplasm"/>
    <property type="evidence" value="ECO:0007669"/>
    <property type="project" value="TreeGrafter"/>
</dbReference>
<dbReference type="PANTHER" id="PTHR11638">
    <property type="entry name" value="ATP-DEPENDENT CLP PROTEASE"/>
    <property type="match status" value="1"/>
</dbReference>
<feature type="domain" description="AAA+ ATPase" evidence="3">
    <location>
        <begin position="251"/>
        <end position="392"/>
    </location>
</feature>
<dbReference type="Pfam" id="PF07724">
    <property type="entry name" value="AAA_2"/>
    <property type="match status" value="1"/>
</dbReference>
<dbReference type="InterPro" id="IPR050130">
    <property type="entry name" value="ClpA_ClpB"/>
</dbReference>
<protein>
    <recommendedName>
        <fullName evidence="3">AAA+ ATPase domain-containing protein</fullName>
    </recommendedName>
</protein>
<keyword evidence="5" id="KW-1185">Reference proteome</keyword>
<dbReference type="AlphaFoldDB" id="A0AAV9XI63"/>
<accession>A0AAV9XI63</accession>
<dbReference type="InterPro" id="IPR027417">
    <property type="entry name" value="P-loop_NTPase"/>
</dbReference>
<dbReference type="Gene3D" id="3.40.50.300">
    <property type="entry name" value="P-loop containing nucleotide triphosphate hydrolases"/>
    <property type="match status" value="1"/>
</dbReference>
<dbReference type="Gene3D" id="1.25.40.20">
    <property type="entry name" value="Ankyrin repeat-containing domain"/>
    <property type="match status" value="1"/>
</dbReference>
<dbReference type="GO" id="GO:0016887">
    <property type="term" value="F:ATP hydrolysis activity"/>
    <property type="evidence" value="ECO:0007669"/>
    <property type="project" value="InterPro"/>
</dbReference>
<keyword evidence="2" id="KW-0067">ATP-binding</keyword>
<evidence type="ECO:0000259" key="3">
    <source>
        <dbReference type="SMART" id="SM00382"/>
    </source>
</evidence>
<evidence type="ECO:0000313" key="5">
    <source>
        <dbReference type="Proteomes" id="UP001365542"/>
    </source>
</evidence>
<gene>
    <name evidence="4" type="ORF">TWF694_007279</name>
</gene>
<dbReference type="Proteomes" id="UP001365542">
    <property type="component" value="Unassembled WGS sequence"/>
</dbReference>
<proteinExistence type="predicted"/>
<evidence type="ECO:0000313" key="4">
    <source>
        <dbReference type="EMBL" id="KAK6541470.1"/>
    </source>
</evidence>
<comment type="caution">
    <text evidence="4">The sequence shown here is derived from an EMBL/GenBank/DDBJ whole genome shotgun (WGS) entry which is preliminary data.</text>
</comment>
<keyword evidence="1" id="KW-0547">Nucleotide-binding</keyword>
<dbReference type="PANTHER" id="PTHR11638:SF18">
    <property type="entry name" value="HEAT SHOCK PROTEIN 104"/>
    <property type="match status" value="1"/>
</dbReference>
<name>A0AAV9XI63_9PEZI</name>
<dbReference type="InterPro" id="IPR036770">
    <property type="entry name" value="Ankyrin_rpt-contain_sf"/>
</dbReference>
<dbReference type="InterPro" id="IPR003959">
    <property type="entry name" value="ATPase_AAA_core"/>
</dbReference>
<dbReference type="InterPro" id="IPR001270">
    <property type="entry name" value="ClpA/B"/>
</dbReference>
<sequence length="551" mass="63562">MTRRWQRYACAIVHYNIEDQSQIRETENGLLYLLALEYVDNADLLDRSVYQFGTFDEVPTVFYAVYSRDVRKVEKWLREGADPNSVAKLPDTFKNPSEAPISTNLPVLAYAILLEEPKIVRVLLSFGAKPNIIPDALRLPYVKPHCYKFKTKTQAKQHFMDHIHQNEETEWCKDIIFAQLRQKLNLTMRYDLHRGDNFNLTKRRVQFAKSPIWDCSPLFRAHFDLVGQEYALKKLLNHILMLTEKSGQTSKPAVFLFAGPSGHGKTELARQMERYLGLPFHSENMAAVKREDEFFGPHSPYRGYEQGSPLNNFLVANNGKRAIVFLDEIEKTSQAILNALLVIFERGASIIDRRGGNRKADISKVIWILATNALDNNIKTFFTMEKHITPELMLKEGRALVSGMRKTLHGRFGAAFTSRIDLILPFFPFSYDEQAVLAHLEIWERREELQRSICLDPKARRLVGNIKLSMEKDYKSCRIISKSYMTEEGVHSIKRAVDSIETDIFEHYLDASNDSITEEDQKIEREYILLADKLNDMVTLSVGETIVREEA</sequence>
<evidence type="ECO:0000256" key="1">
    <source>
        <dbReference type="ARBA" id="ARBA00022741"/>
    </source>
</evidence>
<dbReference type="InterPro" id="IPR003593">
    <property type="entry name" value="AAA+_ATPase"/>
</dbReference>
<dbReference type="EMBL" id="JAVHJO010000003">
    <property type="protein sequence ID" value="KAK6541470.1"/>
    <property type="molecule type" value="Genomic_DNA"/>
</dbReference>